<protein>
    <submittedName>
        <fullName evidence="1">Type II toxin-antitoxin system HigB family toxin</fullName>
    </submittedName>
</protein>
<comment type="caution">
    <text evidence="1">The sequence shown here is derived from an EMBL/GenBank/DDBJ whole genome shotgun (WGS) entry which is preliminary data.</text>
</comment>
<keyword evidence="2" id="KW-1185">Reference proteome</keyword>
<organism evidence="1 2">
    <name type="scientific">Hymenobacter rubripertinctus</name>
    <dbReference type="NCBI Taxonomy" id="2029981"/>
    <lineage>
        <taxon>Bacteria</taxon>
        <taxon>Pseudomonadati</taxon>
        <taxon>Bacteroidota</taxon>
        <taxon>Cytophagia</taxon>
        <taxon>Cytophagales</taxon>
        <taxon>Hymenobacteraceae</taxon>
        <taxon>Hymenobacter</taxon>
    </lineage>
</organism>
<evidence type="ECO:0000313" key="1">
    <source>
        <dbReference type="EMBL" id="RIY13908.1"/>
    </source>
</evidence>
<dbReference type="GO" id="GO:0110001">
    <property type="term" value="C:toxin-antitoxin complex"/>
    <property type="evidence" value="ECO:0007669"/>
    <property type="project" value="InterPro"/>
</dbReference>
<proteinExistence type="predicted"/>
<dbReference type="GO" id="GO:0003723">
    <property type="term" value="F:RNA binding"/>
    <property type="evidence" value="ECO:0007669"/>
    <property type="project" value="InterPro"/>
</dbReference>
<dbReference type="EMBL" id="QYCN01000002">
    <property type="protein sequence ID" value="RIY13908.1"/>
    <property type="molecule type" value="Genomic_DNA"/>
</dbReference>
<sequence>MKVHLIKRQIVEDFAARHARSRAAFALWLTAVKYADWNTPADMQQTFGAADLLGNGSNRVVFDIGGNNYRMIARYAFGQRQVHLFVCWLGMQAEYDKLCAKNQQYTVNLY</sequence>
<dbReference type="OrthoDB" id="9799912at2"/>
<dbReference type="AlphaFoldDB" id="A0A418R8M8"/>
<name>A0A418R8M8_9BACT</name>
<dbReference type="InterPro" id="IPR018669">
    <property type="entry name" value="Toxin_HigB"/>
</dbReference>
<accession>A0A418R8M8</accession>
<gene>
    <name evidence="1" type="ORF">D0T11_02165</name>
</gene>
<dbReference type="GO" id="GO:0004519">
    <property type="term" value="F:endonuclease activity"/>
    <property type="evidence" value="ECO:0007669"/>
    <property type="project" value="InterPro"/>
</dbReference>
<reference evidence="1 2" key="2">
    <citation type="submission" date="2019-01" db="EMBL/GenBank/DDBJ databases">
        <title>Hymenobacter humicola sp. nov., isolated from soils in Antarctica.</title>
        <authorList>
            <person name="Sedlacek I."/>
            <person name="Holochova P."/>
            <person name="Kralova S."/>
            <person name="Pantucek R."/>
            <person name="Stankova E."/>
            <person name="Vrbovska V."/>
            <person name="Kristofova L."/>
            <person name="Svec P."/>
            <person name="Busse H.-J."/>
        </authorList>
    </citation>
    <scope>NUCLEOTIDE SEQUENCE [LARGE SCALE GENOMIC DNA]</scope>
    <source>
        <strain evidence="1 2">CCM 8852</strain>
    </source>
</reference>
<dbReference type="Pfam" id="PF09907">
    <property type="entry name" value="HigB_toxin"/>
    <property type="match status" value="1"/>
</dbReference>
<dbReference type="Proteomes" id="UP000284250">
    <property type="component" value="Unassembled WGS sequence"/>
</dbReference>
<reference evidence="1 2" key="1">
    <citation type="submission" date="2018-09" db="EMBL/GenBank/DDBJ databases">
        <authorList>
            <person name="Zeman M."/>
            <person name="Pardy F."/>
        </authorList>
    </citation>
    <scope>NUCLEOTIDE SEQUENCE [LARGE SCALE GENOMIC DNA]</scope>
    <source>
        <strain evidence="1 2">CCM 8852</strain>
    </source>
</reference>
<evidence type="ECO:0000313" key="2">
    <source>
        <dbReference type="Proteomes" id="UP000284250"/>
    </source>
</evidence>
<dbReference type="RefSeq" id="WP_119654136.1">
    <property type="nucleotide sequence ID" value="NZ_JBHUOI010000070.1"/>
</dbReference>